<dbReference type="PANTHER" id="PTHR42978:SF6">
    <property type="entry name" value="QUORUM-QUENCHING LACTONASE YTNP-RELATED"/>
    <property type="match status" value="1"/>
</dbReference>
<evidence type="ECO:0000256" key="4">
    <source>
        <dbReference type="ARBA" id="ARBA00022833"/>
    </source>
</evidence>
<keyword evidence="7" id="KW-1185">Reference proteome</keyword>
<dbReference type="SMART" id="SM00849">
    <property type="entry name" value="Lactamase_B"/>
    <property type="match status" value="1"/>
</dbReference>
<dbReference type="AlphaFoldDB" id="A0A7X0B2Z5"/>
<evidence type="ECO:0000313" key="6">
    <source>
        <dbReference type="EMBL" id="MBB6253269.1"/>
    </source>
</evidence>
<evidence type="ECO:0000313" key="7">
    <source>
        <dbReference type="Proteomes" id="UP000539175"/>
    </source>
</evidence>
<keyword evidence="2" id="KW-0479">Metal-binding</keyword>
<evidence type="ECO:0000256" key="2">
    <source>
        <dbReference type="ARBA" id="ARBA00022723"/>
    </source>
</evidence>
<reference evidence="6 7" key="1">
    <citation type="submission" date="2020-08" db="EMBL/GenBank/DDBJ databases">
        <title>Genomic Encyclopedia of Type Strains, Phase IV (KMG-IV): sequencing the most valuable type-strain genomes for metagenomic binning, comparative biology and taxonomic classification.</title>
        <authorList>
            <person name="Goeker M."/>
        </authorList>
    </citation>
    <scope>NUCLEOTIDE SEQUENCE [LARGE SCALE GENOMIC DNA]</scope>
    <source>
        <strain evidence="6 7">DSM 22198</strain>
    </source>
</reference>
<dbReference type="CDD" id="cd07720">
    <property type="entry name" value="OPHC2-like_MBL-fold"/>
    <property type="match status" value="1"/>
</dbReference>
<keyword evidence="4" id="KW-0862">Zinc</keyword>
<evidence type="ECO:0000256" key="1">
    <source>
        <dbReference type="ARBA" id="ARBA00007749"/>
    </source>
</evidence>
<keyword evidence="3 6" id="KW-0378">Hydrolase</keyword>
<evidence type="ECO:0000256" key="3">
    <source>
        <dbReference type="ARBA" id="ARBA00022801"/>
    </source>
</evidence>
<dbReference type="Proteomes" id="UP000539175">
    <property type="component" value="Unassembled WGS sequence"/>
</dbReference>
<dbReference type="Pfam" id="PF00753">
    <property type="entry name" value="Lactamase_B"/>
    <property type="match status" value="1"/>
</dbReference>
<dbReference type="InterPro" id="IPR001279">
    <property type="entry name" value="Metallo-B-lactamas"/>
</dbReference>
<dbReference type="EMBL" id="JACIIZ010000011">
    <property type="protein sequence ID" value="MBB6253269.1"/>
    <property type="molecule type" value="Genomic_DNA"/>
</dbReference>
<dbReference type="InterPro" id="IPR006311">
    <property type="entry name" value="TAT_signal"/>
</dbReference>
<dbReference type="PROSITE" id="PS51318">
    <property type="entry name" value="TAT"/>
    <property type="match status" value="1"/>
</dbReference>
<dbReference type="InterPro" id="IPR036866">
    <property type="entry name" value="RibonucZ/Hydroxyglut_hydro"/>
</dbReference>
<comment type="similarity">
    <text evidence="1">Belongs to the metallo-beta-lactamase superfamily.</text>
</comment>
<protein>
    <submittedName>
        <fullName evidence="6">Glyoxylase-like metal-dependent hydrolase (Beta-lactamase superfamily II)</fullName>
    </submittedName>
</protein>
<gene>
    <name evidence="6" type="ORF">FHS74_003838</name>
</gene>
<dbReference type="PANTHER" id="PTHR42978">
    <property type="entry name" value="QUORUM-QUENCHING LACTONASE YTNP-RELATED-RELATED"/>
    <property type="match status" value="1"/>
</dbReference>
<feature type="domain" description="Metallo-beta-lactamase" evidence="5">
    <location>
        <begin position="97"/>
        <end position="304"/>
    </location>
</feature>
<dbReference type="GO" id="GO:0016787">
    <property type="term" value="F:hydrolase activity"/>
    <property type="evidence" value="ECO:0007669"/>
    <property type="project" value="UniProtKB-KW"/>
</dbReference>
<dbReference type="InterPro" id="IPR051013">
    <property type="entry name" value="MBL_superfamily_lactonases"/>
</dbReference>
<accession>A0A7X0B2Z5</accession>
<sequence>MSDFSRRTFLAGTATAAAVASGTASYAAASDGSPSGARRARTGIYRQNIGEIELLSITDGATSFPRRQDFVMNRSPEDVAQALQQAFFPTDPITLTFTPVVLKSSGKLIVIDTGLGEAAFKQSNGVGGQFHTNLAVAGYDAGSVDRVLITHFHADHIGGLVTADGKPAFPKSEIWVPAAEYAFWMNSGNMAPDASEAMVANFERARRIFGILGDSVKKFAPEMEVAPGVTSMATHGHTPGHSSFIVASGSDKVIIQGDVTTHPALFIRHPGWHGFTDVDPVMAEQSRRKLYDRIVAERLLVHGFHFPFPSLGHLTREDDGYRLMPIMWNPAP</sequence>
<dbReference type="RefSeq" id="WP_184803550.1">
    <property type="nucleotide sequence ID" value="NZ_JACIIZ010000011.1"/>
</dbReference>
<comment type="caution">
    <text evidence="6">The sequence shown here is derived from an EMBL/GenBank/DDBJ whole genome shotgun (WGS) entry which is preliminary data.</text>
</comment>
<organism evidence="6 7">
    <name type="scientific">Nitrospirillum iridis</name>
    <dbReference type="NCBI Taxonomy" id="765888"/>
    <lineage>
        <taxon>Bacteria</taxon>
        <taxon>Pseudomonadati</taxon>
        <taxon>Pseudomonadota</taxon>
        <taxon>Alphaproteobacteria</taxon>
        <taxon>Rhodospirillales</taxon>
        <taxon>Azospirillaceae</taxon>
        <taxon>Nitrospirillum</taxon>
    </lineage>
</organism>
<dbReference type="GO" id="GO:0046872">
    <property type="term" value="F:metal ion binding"/>
    <property type="evidence" value="ECO:0007669"/>
    <property type="project" value="UniProtKB-KW"/>
</dbReference>
<proteinExistence type="inferred from homology"/>
<dbReference type="SUPFAM" id="SSF56281">
    <property type="entry name" value="Metallo-hydrolase/oxidoreductase"/>
    <property type="match status" value="1"/>
</dbReference>
<dbReference type="Gene3D" id="3.60.15.10">
    <property type="entry name" value="Ribonuclease Z/Hydroxyacylglutathione hydrolase-like"/>
    <property type="match status" value="1"/>
</dbReference>
<evidence type="ECO:0000259" key="5">
    <source>
        <dbReference type="SMART" id="SM00849"/>
    </source>
</evidence>
<name>A0A7X0B2Z5_9PROT</name>